<dbReference type="PROSITE" id="PS00211">
    <property type="entry name" value="ABC_TRANSPORTER_1"/>
    <property type="match status" value="1"/>
</dbReference>
<evidence type="ECO:0000259" key="1">
    <source>
        <dbReference type="Pfam" id="PF00005"/>
    </source>
</evidence>
<dbReference type="GO" id="GO:0015421">
    <property type="term" value="F:ABC-type oligopeptide transporter activity"/>
    <property type="evidence" value="ECO:0007669"/>
    <property type="project" value="TreeGrafter"/>
</dbReference>
<protein>
    <submittedName>
        <fullName evidence="2">ATP-binding cassette domain-containing protein</fullName>
    </submittedName>
</protein>
<gene>
    <name evidence="2" type="ORF">E8L90_15330</name>
</gene>
<dbReference type="RefSeq" id="WP_137030148.1">
    <property type="nucleotide sequence ID" value="NZ_SZNK01000001.1"/>
</dbReference>
<dbReference type="InterPro" id="IPR003439">
    <property type="entry name" value="ABC_transporter-like_ATP-bd"/>
</dbReference>
<reference evidence="2 3" key="1">
    <citation type="submission" date="2019-04" db="EMBL/GenBank/DDBJ databases">
        <title>Whole genome sequencing of Brevibacillus sp. TGS2-1.</title>
        <authorList>
            <person name="Choi A."/>
        </authorList>
    </citation>
    <scope>NUCLEOTIDE SEQUENCE [LARGE SCALE GENOMIC DNA]</scope>
    <source>
        <strain evidence="2 3">TGS2-1</strain>
    </source>
</reference>
<dbReference type="EMBL" id="SZNK01000001">
    <property type="protein sequence ID" value="TKI56729.1"/>
    <property type="molecule type" value="Genomic_DNA"/>
</dbReference>
<dbReference type="SUPFAM" id="SSF52540">
    <property type="entry name" value="P-loop containing nucleoside triphosphate hydrolases"/>
    <property type="match status" value="1"/>
</dbReference>
<dbReference type="InterPro" id="IPR039421">
    <property type="entry name" value="Type_1_exporter"/>
</dbReference>
<comment type="caution">
    <text evidence="2">The sequence shown here is derived from an EMBL/GenBank/DDBJ whole genome shotgun (WGS) entry which is preliminary data.</text>
</comment>
<keyword evidence="2" id="KW-0547">Nucleotide-binding</keyword>
<accession>A0A4U2Y821</accession>
<dbReference type="AlphaFoldDB" id="A0A4U2Y821"/>
<dbReference type="Proteomes" id="UP000307841">
    <property type="component" value="Unassembled WGS sequence"/>
</dbReference>
<dbReference type="GO" id="GO:0016887">
    <property type="term" value="F:ATP hydrolysis activity"/>
    <property type="evidence" value="ECO:0007669"/>
    <property type="project" value="InterPro"/>
</dbReference>
<dbReference type="OrthoDB" id="9806127at2"/>
<keyword evidence="3" id="KW-1185">Reference proteome</keyword>
<sequence>MRENVGFGQVDQMDQDEVIVTALKNAGVENLVQKFTNGLDTLLGKEFLGGQELSGGQWQRVAIARAFMRNADIFVFDEPTSALDPQAELEIFKCFSELSKHKTAIMISHRLGPARLADRILVLRDGKLVEQGNHQQLMELDGEYSRMFNAQAKWYQDPGVESHLQLQEG</sequence>
<dbReference type="PANTHER" id="PTHR43394:SF1">
    <property type="entry name" value="ATP-BINDING CASSETTE SUB-FAMILY B MEMBER 10, MITOCHONDRIAL"/>
    <property type="match status" value="1"/>
</dbReference>
<proteinExistence type="predicted"/>
<keyword evidence="2" id="KW-0067">ATP-binding</keyword>
<name>A0A4U2Y821_9BACL</name>
<dbReference type="PANTHER" id="PTHR43394">
    <property type="entry name" value="ATP-DEPENDENT PERMEASE MDL1, MITOCHONDRIAL"/>
    <property type="match status" value="1"/>
</dbReference>
<evidence type="ECO:0000313" key="3">
    <source>
        <dbReference type="Proteomes" id="UP000307841"/>
    </source>
</evidence>
<dbReference type="Pfam" id="PF00005">
    <property type="entry name" value="ABC_tran"/>
    <property type="match status" value="1"/>
</dbReference>
<dbReference type="Gene3D" id="3.40.50.300">
    <property type="entry name" value="P-loop containing nucleotide triphosphate hydrolases"/>
    <property type="match status" value="1"/>
</dbReference>
<organism evidence="2 3">
    <name type="scientific">Brevibacillus antibioticus</name>
    <dbReference type="NCBI Taxonomy" id="2570228"/>
    <lineage>
        <taxon>Bacteria</taxon>
        <taxon>Bacillati</taxon>
        <taxon>Bacillota</taxon>
        <taxon>Bacilli</taxon>
        <taxon>Bacillales</taxon>
        <taxon>Paenibacillaceae</taxon>
        <taxon>Brevibacillus</taxon>
    </lineage>
</organism>
<dbReference type="InterPro" id="IPR017871">
    <property type="entry name" value="ABC_transporter-like_CS"/>
</dbReference>
<feature type="domain" description="ABC transporter" evidence="1">
    <location>
        <begin position="23"/>
        <end position="81"/>
    </location>
</feature>
<evidence type="ECO:0000313" key="2">
    <source>
        <dbReference type="EMBL" id="TKI56729.1"/>
    </source>
</evidence>
<dbReference type="InterPro" id="IPR027417">
    <property type="entry name" value="P-loop_NTPase"/>
</dbReference>
<dbReference type="GO" id="GO:0005524">
    <property type="term" value="F:ATP binding"/>
    <property type="evidence" value="ECO:0007669"/>
    <property type="project" value="UniProtKB-KW"/>
</dbReference>